<dbReference type="GO" id="GO:0008237">
    <property type="term" value="F:metallopeptidase activity"/>
    <property type="evidence" value="ECO:0007669"/>
    <property type="project" value="InterPro"/>
</dbReference>
<dbReference type="eggNOG" id="KOG3538">
    <property type="taxonomic scope" value="Eukaryota"/>
</dbReference>
<keyword evidence="2" id="KW-1185">Reference proteome</keyword>
<evidence type="ECO:0000313" key="2">
    <source>
        <dbReference type="Proteomes" id="UP000031443"/>
    </source>
</evidence>
<dbReference type="Proteomes" id="UP000031443">
    <property type="component" value="Unassembled WGS sequence"/>
</dbReference>
<dbReference type="GO" id="GO:0007229">
    <property type="term" value="P:integrin-mediated signaling pathway"/>
    <property type="evidence" value="ECO:0007669"/>
    <property type="project" value="UniProtKB-KW"/>
</dbReference>
<sequence>MPKELIIFPLCGQVGYIQIGTEQLLIQPVNISETSFSGREHFIRHKRSPKSSYPAKSQVPDQPCKVLSEKKRQKKVKPANDWRERRNAIRLTNEYTVETLVVADADMVQYHGAEAAQRFILTVMNMVYNMFQHQSLGIKVSIRVTKLVLLRNRPAKLSIGHHGERSLESFCHWQNEEYGGAKYLGNNQVPGARDDTPPVDAAVFVTSSNPFLFVQHKGCCVVWKASGPAVLICVARKLGILLLALEACVCVPGSSPDCSDGPAMEDMEATACPAEIPEPEKAEAGFSAAAAA</sequence>
<gene>
    <name evidence="1" type="ORF">UY3_01077</name>
</gene>
<keyword evidence="1" id="KW-0401">Integrin</keyword>
<evidence type="ECO:0000313" key="1">
    <source>
        <dbReference type="EMBL" id="EMP41682.1"/>
    </source>
</evidence>
<dbReference type="SUPFAM" id="SSF55486">
    <property type="entry name" value="Metalloproteases ('zincins'), catalytic domain"/>
    <property type="match status" value="1"/>
</dbReference>
<name>M7CKR0_CHEMY</name>
<proteinExistence type="predicted"/>
<dbReference type="EMBL" id="KB486406">
    <property type="protein sequence ID" value="EMP41682.1"/>
    <property type="molecule type" value="Genomic_DNA"/>
</dbReference>
<dbReference type="Gene3D" id="3.40.390.10">
    <property type="entry name" value="Collagenase (Catalytic Domain)"/>
    <property type="match status" value="1"/>
</dbReference>
<dbReference type="AlphaFoldDB" id="M7CKR0"/>
<dbReference type="InterPro" id="IPR024079">
    <property type="entry name" value="MetalloPept_cat_dom_sf"/>
</dbReference>
<dbReference type="STRING" id="8469.M7CKR0"/>
<protein>
    <submittedName>
        <fullName evidence="1">A disintegrin and metalloproteinase with thrombospondin motifs 17</fullName>
    </submittedName>
</protein>
<accession>M7CKR0</accession>
<organism evidence="1 2">
    <name type="scientific">Chelonia mydas</name>
    <name type="common">Green sea-turtle</name>
    <name type="synonym">Chelonia agassizi</name>
    <dbReference type="NCBI Taxonomy" id="8469"/>
    <lineage>
        <taxon>Eukaryota</taxon>
        <taxon>Metazoa</taxon>
        <taxon>Chordata</taxon>
        <taxon>Craniata</taxon>
        <taxon>Vertebrata</taxon>
        <taxon>Euteleostomi</taxon>
        <taxon>Archelosauria</taxon>
        <taxon>Testudinata</taxon>
        <taxon>Testudines</taxon>
        <taxon>Cryptodira</taxon>
        <taxon>Durocryptodira</taxon>
        <taxon>Americhelydia</taxon>
        <taxon>Chelonioidea</taxon>
        <taxon>Cheloniidae</taxon>
        <taxon>Chelonia</taxon>
    </lineage>
</organism>
<reference evidence="2" key="1">
    <citation type="journal article" date="2013" name="Nat. Genet.">
        <title>The draft genomes of soft-shell turtle and green sea turtle yield insights into the development and evolution of the turtle-specific body plan.</title>
        <authorList>
            <person name="Wang Z."/>
            <person name="Pascual-Anaya J."/>
            <person name="Zadissa A."/>
            <person name="Li W."/>
            <person name="Niimura Y."/>
            <person name="Huang Z."/>
            <person name="Li C."/>
            <person name="White S."/>
            <person name="Xiong Z."/>
            <person name="Fang D."/>
            <person name="Wang B."/>
            <person name="Ming Y."/>
            <person name="Chen Y."/>
            <person name="Zheng Y."/>
            <person name="Kuraku S."/>
            <person name="Pignatelli M."/>
            <person name="Herrero J."/>
            <person name="Beal K."/>
            <person name="Nozawa M."/>
            <person name="Li Q."/>
            <person name="Wang J."/>
            <person name="Zhang H."/>
            <person name="Yu L."/>
            <person name="Shigenobu S."/>
            <person name="Wang J."/>
            <person name="Liu J."/>
            <person name="Flicek P."/>
            <person name="Searle S."/>
            <person name="Wang J."/>
            <person name="Kuratani S."/>
            <person name="Yin Y."/>
            <person name="Aken B."/>
            <person name="Zhang G."/>
            <person name="Irie N."/>
        </authorList>
    </citation>
    <scope>NUCLEOTIDE SEQUENCE [LARGE SCALE GENOMIC DNA]</scope>
</reference>